<proteinExistence type="predicted"/>
<evidence type="ECO:0000256" key="2">
    <source>
        <dbReference type="ARBA" id="ARBA00023125"/>
    </source>
</evidence>
<evidence type="ECO:0000256" key="1">
    <source>
        <dbReference type="ARBA" id="ARBA00023015"/>
    </source>
</evidence>
<dbReference type="Proteomes" id="UP000239772">
    <property type="component" value="Unassembled WGS sequence"/>
</dbReference>
<protein>
    <submittedName>
        <fullName evidence="6">GntR family transcriptional regulator</fullName>
    </submittedName>
</protein>
<dbReference type="PANTHER" id="PTHR43537:SF50">
    <property type="entry name" value="TRANSCRIPTIONAL REGULATORY PROTEIN"/>
    <property type="match status" value="1"/>
</dbReference>
<evidence type="ECO:0000256" key="4">
    <source>
        <dbReference type="SAM" id="MobiDB-lite"/>
    </source>
</evidence>
<dbReference type="SUPFAM" id="SSF48008">
    <property type="entry name" value="GntR ligand-binding domain-like"/>
    <property type="match status" value="1"/>
</dbReference>
<dbReference type="CDD" id="cd07377">
    <property type="entry name" value="WHTH_GntR"/>
    <property type="match status" value="1"/>
</dbReference>
<dbReference type="GO" id="GO:0003677">
    <property type="term" value="F:DNA binding"/>
    <property type="evidence" value="ECO:0007669"/>
    <property type="project" value="UniProtKB-KW"/>
</dbReference>
<dbReference type="Pfam" id="PF07729">
    <property type="entry name" value="FCD"/>
    <property type="match status" value="1"/>
</dbReference>
<keyword evidence="2" id="KW-0238">DNA-binding</keyword>
<dbReference type="InterPro" id="IPR036390">
    <property type="entry name" value="WH_DNA-bd_sf"/>
</dbReference>
<dbReference type="PANTHER" id="PTHR43537">
    <property type="entry name" value="TRANSCRIPTIONAL REGULATOR, GNTR FAMILY"/>
    <property type="match status" value="1"/>
</dbReference>
<dbReference type="PRINTS" id="PR00035">
    <property type="entry name" value="HTHGNTR"/>
</dbReference>
<reference evidence="7" key="1">
    <citation type="submission" date="2018-03" db="EMBL/GenBank/DDBJ databases">
        <authorList>
            <person name="Sun L."/>
            <person name="Liu H."/>
            <person name="Chen W."/>
            <person name="Huang K."/>
            <person name="Liu W."/>
            <person name="Gao X."/>
        </authorList>
    </citation>
    <scope>NUCLEOTIDE SEQUENCE [LARGE SCALE GENOMIC DNA]</scope>
    <source>
        <strain evidence="7">SH9</strain>
    </source>
</reference>
<comment type="caution">
    <text evidence="6">The sequence shown here is derived from an EMBL/GenBank/DDBJ whole genome shotgun (WGS) entry which is preliminary data.</text>
</comment>
<dbReference type="Gene3D" id="1.20.120.530">
    <property type="entry name" value="GntR ligand-binding domain-like"/>
    <property type="match status" value="1"/>
</dbReference>
<keyword evidence="7" id="KW-1185">Reference proteome</keyword>
<dbReference type="InterPro" id="IPR000524">
    <property type="entry name" value="Tscrpt_reg_HTH_GntR"/>
</dbReference>
<dbReference type="SMART" id="SM00895">
    <property type="entry name" value="FCD"/>
    <property type="match status" value="1"/>
</dbReference>
<dbReference type="InterPro" id="IPR011711">
    <property type="entry name" value="GntR_C"/>
</dbReference>
<accession>A0A2T1HTZ8</accession>
<dbReference type="OrthoDB" id="8114900at2"/>
<evidence type="ECO:0000259" key="5">
    <source>
        <dbReference type="PROSITE" id="PS50949"/>
    </source>
</evidence>
<evidence type="ECO:0000256" key="3">
    <source>
        <dbReference type="ARBA" id="ARBA00023163"/>
    </source>
</evidence>
<sequence>MQSSTSASQNLPGVVPVGFFCIQRVAALGVIMLHEELVANLRNMLVEGQIPPGARIDERELCARFGISRTPLREALKVLASEGTIVLLPHKGARAAKLTRKDVADLFEVVEGLEAKAGELACERITEAQLAEIAAAHHAMVEHHKAGDLAAYYRCNRTIHELIVAAADNAVLAGLYQSVTARIRRARFVAPMSPEHWALAVLEHEAILNALVRRDSRALAYLLGRHLRHKREETERAGFAADAEQTTRNRKARTRAAGEG</sequence>
<dbReference type="SUPFAM" id="SSF46785">
    <property type="entry name" value="Winged helix' DNA-binding domain"/>
    <property type="match status" value="1"/>
</dbReference>
<dbReference type="EMBL" id="PVZS01000010">
    <property type="protein sequence ID" value="PSC05009.1"/>
    <property type="molecule type" value="Genomic_DNA"/>
</dbReference>
<dbReference type="SMART" id="SM00345">
    <property type="entry name" value="HTH_GNTR"/>
    <property type="match status" value="1"/>
</dbReference>
<feature type="domain" description="HTH gntR-type" evidence="5">
    <location>
        <begin position="31"/>
        <end position="98"/>
    </location>
</feature>
<evidence type="ECO:0000313" key="6">
    <source>
        <dbReference type="EMBL" id="PSC05009.1"/>
    </source>
</evidence>
<feature type="region of interest" description="Disordered" evidence="4">
    <location>
        <begin position="233"/>
        <end position="260"/>
    </location>
</feature>
<dbReference type="Gene3D" id="1.10.10.10">
    <property type="entry name" value="Winged helix-like DNA-binding domain superfamily/Winged helix DNA-binding domain"/>
    <property type="match status" value="1"/>
</dbReference>
<keyword evidence="3" id="KW-0804">Transcription</keyword>
<dbReference type="InterPro" id="IPR036388">
    <property type="entry name" value="WH-like_DNA-bd_sf"/>
</dbReference>
<evidence type="ECO:0000313" key="7">
    <source>
        <dbReference type="Proteomes" id="UP000239772"/>
    </source>
</evidence>
<dbReference type="Pfam" id="PF00392">
    <property type="entry name" value="GntR"/>
    <property type="match status" value="1"/>
</dbReference>
<dbReference type="AlphaFoldDB" id="A0A2T1HTZ8"/>
<dbReference type="GO" id="GO:0003700">
    <property type="term" value="F:DNA-binding transcription factor activity"/>
    <property type="evidence" value="ECO:0007669"/>
    <property type="project" value="InterPro"/>
</dbReference>
<dbReference type="PROSITE" id="PS50949">
    <property type="entry name" value="HTH_GNTR"/>
    <property type="match status" value="1"/>
</dbReference>
<organism evidence="6 7">
    <name type="scientific">Alsobacter soli</name>
    <dbReference type="NCBI Taxonomy" id="2109933"/>
    <lineage>
        <taxon>Bacteria</taxon>
        <taxon>Pseudomonadati</taxon>
        <taxon>Pseudomonadota</taxon>
        <taxon>Alphaproteobacteria</taxon>
        <taxon>Hyphomicrobiales</taxon>
        <taxon>Alsobacteraceae</taxon>
        <taxon>Alsobacter</taxon>
    </lineage>
</organism>
<dbReference type="InterPro" id="IPR008920">
    <property type="entry name" value="TF_FadR/GntR_C"/>
</dbReference>
<gene>
    <name evidence="6" type="ORF">SLNSH_11225</name>
</gene>
<keyword evidence="1" id="KW-0805">Transcription regulation</keyword>
<name>A0A2T1HTZ8_9HYPH</name>